<evidence type="ECO:0000313" key="2">
    <source>
        <dbReference type="Proteomes" id="UP000011820"/>
    </source>
</evidence>
<reference evidence="1 2" key="1">
    <citation type="journal article" date="2013" name="Genome Announc.">
        <title>Complete Genome Sequence of a Chinese Strain of 'Candidatus Liberibacter asiaticus'.</title>
        <authorList>
            <person name="Lin H."/>
            <person name="Han C.S."/>
            <person name="Liu B."/>
            <person name="Lou B."/>
            <person name="Bai X."/>
            <person name="Deng C."/>
            <person name="Civerolo E.L."/>
            <person name="Gupta G."/>
        </authorList>
    </citation>
    <scope>NUCLEOTIDE SEQUENCE [LARGE SCALE GENOMIC DNA]</scope>
    <source>
        <strain evidence="2">gxpsy</strain>
    </source>
</reference>
<keyword evidence="2" id="KW-1185">Reference proteome</keyword>
<organism evidence="1 2">
    <name type="scientific">Candidatus Liberibacter asiaticus str. gxpsy</name>
    <dbReference type="NCBI Taxonomy" id="1174529"/>
    <lineage>
        <taxon>Bacteria</taxon>
        <taxon>Pseudomonadati</taxon>
        <taxon>Pseudomonadota</taxon>
        <taxon>Alphaproteobacteria</taxon>
        <taxon>Hyphomicrobiales</taxon>
        <taxon>Rhizobiaceae</taxon>
        <taxon>Liberibacter</taxon>
    </lineage>
</organism>
<proteinExistence type="predicted"/>
<name>A0ABN4B0T2_LIBAS</name>
<dbReference type="EMBL" id="CP004005">
    <property type="protein sequence ID" value="AGH16996.1"/>
    <property type="molecule type" value="Genomic_DNA"/>
</dbReference>
<protein>
    <submittedName>
        <fullName evidence="1">Uncharacterized protein</fullName>
    </submittedName>
</protein>
<sequence>MSQTRLSIPKSRMNLAVEDKETRLYRRYWEGEYKTSGRVSSFKKVLSVFIS</sequence>
<dbReference type="Proteomes" id="UP000011820">
    <property type="component" value="Chromosome"/>
</dbReference>
<evidence type="ECO:0000313" key="1">
    <source>
        <dbReference type="EMBL" id="AGH16996.1"/>
    </source>
</evidence>
<accession>A0ABN4B0T2</accession>
<gene>
    <name evidence="1" type="ORF">WSI_03130</name>
</gene>
<dbReference type="RefSeq" id="WP_015452593.1">
    <property type="nucleotide sequence ID" value="NC_020549.1"/>
</dbReference>